<evidence type="ECO:0000256" key="1">
    <source>
        <dbReference type="ARBA" id="ARBA00004651"/>
    </source>
</evidence>
<dbReference type="CDD" id="cd20070">
    <property type="entry name" value="5TM_YidC_Alb3"/>
    <property type="match status" value="1"/>
</dbReference>
<reference evidence="15 19" key="1">
    <citation type="submission" date="2014-02" db="EMBL/GenBank/DDBJ databases">
        <authorList>
            <person name="Manrique M."/>
        </authorList>
    </citation>
    <scope>NUCLEOTIDE SEQUENCE [LARGE SCALE GENOMIC DNA]</scope>
    <source>
        <strain evidence="15 19">LMG17956</strain>
    </source>
</reference>
<dbReference type="EMBL" id="FPBN01000006">
    <property type="protein sequence ID" value="SFU76130.1"/>
    <property type="molecule type" value="Genomic_DNA"/>
</dbReference>
<reference evidence="17" key="3">
    <citation type="submission" date="2016-10" db="EMBL/GenBank/DDBJ databases">
        <authorList>
            <person name="de Groot N.N."/>
        </authorList>
    </citation>
    <scope>NUCLEOTIDE SEQUENCE [LARGE SCALE GENOMIC DNA]</scope>
    <source>
        <strain evidence="17">LMG 15572</strain>
    </source>
</reference>
<dbReference type="OMA" id="ATFVQQK"/>
<feature type="transmembrane region" description="Helical" evidence="12">
    <location>
        <begin position="192"/>
        <end position="211"/>
    </location>
</feature>
<dbReference type="Pfam" id="PF02096">
    <property type="entry name" value="60KD_IMP"/>
    <property type="match status" value="1"/>
</dbReference>
<gene>
    <name evidence="18" type="primary">yidC2</name>
    <name evidence="12" type="synonym">yidC</name>
    <name evidence="15" type="ORF">BN963_SGAL_01606</name>
    <name evidence="16" type="ORF">FOB74_01505</name>
    <name evidence="18" type="ORF">NCTC13773_02320</name>
    <name evidence="17" type="ORF">SAMN05660328_10642</name>
</gene>
<dbReference type="GO" id="GO:0032977">
    <property type="term" value="F:membrane insertase activity"/>
    <property type="evidence" value="ECO:0007669"/>
    <property type="project" value="InterPro"/>
</dbReference>
<dbReference type="EMBL" id="CP050959">
    <property type="protein sequence ID" value="QIX73295.1"/>
    <property type="molecule type" value="Genomic_DNA"/>
</dbReference>
<reference evidence="16 22" key="6">
    <citation type="submission" date="2019-09" db="EMBL/GenBank/DDBJ databases">
        <title>FDA dAtabase for Regulatory Grade micrObial Sequences (FDA-ARGOS): Supporting development and validation of Infectious Disease Dx tests.</title>
        <authorList>
            <person name="Sciortino C."/>
            <person name="Tallon L."/>
            <person name="Sadzewicz L."/>
            <person name="Vavikolanu K."/>
            <person name="Mehta A."/>
            <person name="Aluvathingal J."/>
            <person name="Nadendla S."/>
            <person name="Nandy P."/>
            <person name="Geyer C."/>
            <person name="Yan Y."/>
            <person name="Sichtig H."/>
        </authorList>
    </citation>
    <scope>NUCLEOTIDE SEQUENCE [LARGE SCALE GENOMIC DNA]</scope>
    <source>
        <strain evidence="16 22">FDAARGOS_666</strain>
    </source>
</reference>
<keyword evidence="3 12" id="KW-1003">Cell membrane</keyword>
<evidence type="ECO:0000256" key="7">
    <source>
        <dbReference type="ARBA" id="ARBA00022989"/>
    </source>
</evidence>
<sequence>MKRKIKLLGLSSLTLILLAACGRSEVTASSTNGWDQIVYFFAKAIQWLSINGRIGVGIVLFTIIIRAIMMPLYNMQIKSGQKMQDLQPELKKLQEKYPGRDTDSRMKLTEESQALYKEYGVNPYATMLPLVVQLPILMALYQALTRVAFLKTGTFLWIELSKPDPYFILPVLAALFTFLSSWLTNKAAREKNIAMTVMTYVMPIMIFFMSFRLASGVVLYWSVSYAFQVFQILLLNNPFKIIAKRLEEEQAEKERAAKIRRAKKKAQKRRK</sequence>
<dbReference type="GeneID" id="57920827"/>
<dbReference type="PANTHER" id="PTHR12428">
    <property type="entry name" value="OXA1"/>
    <property type="match status" value="1"/>
</dbReference>
<dbReference type="InterPro" id="IPR028055">
    <property type="entry name" value="YidC/Oxa/ALB_C"/>
</dbReference>
<comment type="function">
    <text evidence="12">Required for the insertion and/or proper folding and/or complex formation of integral membrane proteins into the membrane. Involved in integration of membrane proteins that insert both dependently and independently of the Sec translocase complex, as well as at least some lipoproteins.</text>
</comment>
<feature type="transmembrane region" description="Helical" evidence="12">
    <location>
        <begin position="52"/>
        <end position="73"/>
    </location>
</feature>
<evidence type="ECO:0000256" key="8">
    <source>
        <dbReference type="ARBA" id="ARBA00023136"/>
    </source>
</evidence>
<dbReference type="InterPro" id="IPR047196">
    <property type="entry name" value="YidC_ALB_C"/>
</dbReference>
<evidence type="ECO:0000313" key="17">
    <source>
        <dbReference type="EMBL" id="SFU76130.1"/>
    </source>
</evidence>
<evidence type="ECO:0000256" key="13">
    <source>
        <dbReference type="SAM" id="SignalP"/>
    </source>
</evidence>
<evidence type="ECO:0000256" key="2">
    <source>
        <dbReference type="ARBA" id="ARBA00022448"/>
    </source>
</evidence>
<evidence type="ECO:0000256" key="4">
    <source>
        <dbReference type="ARBA" id="ARBA00022692"/>
    </source>
</evidence>
<name>A0A060RL27_9STRE</name>
<dbReference type="Proteomes" id="UP000249013">
    <property type="component" value="Chromosome 1"/>
</dbReference>
<dbReference type="RefSeq" id="WP_009855060.1">
    <property type="nucleotide sequence ID" value="NZ_CP050959.1"/>
</dbReference>
<keyword evidence="8 12" id="KW-0472">Membrane</keyword>
<dbReference type="GO" id="GO:0015031">
    <property type="term" value="P:protein transport"/>
    <property type="evidence" value="ECO:0007669"/>
    <property type="project" value="UniProtKB-KW"/>
</dbReference>
<feature type="transmembrane region" description="Helical" evidence="12">
    <location>
        <begin position="165"/>
        <end position="185"/>
    </location>
</feature>
<dbReference type="Proteomes" id="UP000503130">
    <property type="component" value="Chromosome"/>
</dbReference>
<comment type="subcellular location">
    <subcellularLocation>
        <location evidence="1 12">Cell membrane</location>
        <topology evidence="1 12">Multi-pass membrane protein</topology>
    </subcellularLocation>
</comment>
<feature type="domain" description="Membrane insertase YidC/Oxa/ALB C-terminal" evidence="14">
    <location>
        <begin position="55"/>
        <end position="236"/>
    </location>
</feature>
<dbReference type="InterPro" id="IPR001708">
    <property type="entry name" value="YidC/ALB3/OXA1/COX18"/>
</dbReference>
<evidence type="ECO:0000256" key="11">
    <source>
        <dbReference type="ARBA" id="ARBA00023288"/>
    </source>
</evidence>
<evidence type="ECO:0000313" key="15">
    <source>
        <dbReference type="EMBL" id="CDO18408.1"/>
    </source>
</evidence>
<keyword evidence="11 12" id="KW-0449">Lipoprotein</keyword>
<dbReference type="EMBL" id="LS483409">
    <property type="protein sequence ID" value="SQG80489.1"/>
    <property type="molecule type" value="Genomic_DNA"/>
</dbReference>
<evidence type="ECO:0000256" key="9">
    <source>
        <dbReference type="ARBA" id="ARBA00023139"/>
    </source>
</evidence>
<evidence type="ECO:0000313" key="19">
    <source>
        <dbReference type="Proteomes" id="UP000027584"/>
    </source>
</evidence>
<dbReference type="NCBIfam" id="TIGR03592">
    <property type="entry name" value="yidC_oxa1_cterm"/>
    <property type="match status" value="1"/>
</dbReference>
<evidence type="ECO:0000313" key="18">
    <source>
        <dbReference type="EMBL" id="SQG80489.1"/>
    </source>
</evidence>
<dbReference type="PROSITE" id="PS51257">
    <property type="entry name" value="PROKAR_LIPOPROTEIN"/>
    <property type="match status" value="1"/>
</dbReference>
<feature type="chain" id="PRO_5044537895" description="Membrane protein insertase YidC" evidence="13">
    <location>
        <begin position="20"/>
        <end position="271"/>
    </location>
</feature>
<keyword evidence="4 12" id="KW-0812">Transmembrane</keyword>
<dbReference type="Proteomes" id="UP000183629">
    <property type="component" value="Unassembled WGS sequence"/>
</dbReference>
<keyword evidence="2 12" id="KW-0813">Transport</keyword>
<dbReference type="InterPro" id="IPR023060">
    <property type="entry name" value="YidC/YidC1/YidC2_Firmicutes"/>
</dbReference>
<protein>
    <recommendedName>
        <fullName evidence="12">Membrane protein insertase YidC</fullName>
    </recommendedName>
    <alternativeName>
        <fullName evidence="12">Foldase YidC</fullName>
    </alternativeName>
    <alternativeName>
        <fullName evidence="12">Membrane integrase YidC</fullName>
    </alternativeName>
    <alternativeName>
        <fullName evidence="12">Membrane protein YidC</fullName>
    </alternativeName>
</protein>
<feature type="transmembrane region" description="Helical" evidence="12">
    <location>
        <begin position="124"/>
        <end position="145"/>
    </location>
</feature>
<dbReference type="PANTHER" id="PTHR12428:SF65">
    <property type="entry name" value="CYTOCHROME C OXIDASE ASSEMBLY PROTEIN COX18, MITOCHONDRIAL"/>
    <property type="match status" value="1"/>
</dbReference>
<comment type="similarity">
    <text evidence="12">Belongs to the OXA1/ALB3/YidC family. Type 2 subfamily.</text>
</comment>
<dbReference type="GO" id="GO:0051205">
    <property type="term" value="P:protein insertion into membrane"/>
    <property type="evidence" value="ECO:0007669"/>
    <property type="project" value="TreeGrafter"/>
</dbReference>
<evidence type="ECO:0000256" key="12">
    <source>
        <dbReference type="HAMAP-Rule" id="MF_01811"/>
    </source>
</evidence>
<dbReference type="HAMAP" id="MF_01811">
    <property type="entry name" value="YidC_type2"/>
    <property type="match status" value="1"/>
</dbReference>
<proteinExistence type="inferred from homology"/>
<dbReference type="AlphaFoldDB" id="A0A060RL27"/>
<keyword evidence="6 12" id="KW-0653">Protein transport</keyword>
<keyword evidence="10 12" id="KW-0143">Chaperone</keyword>
<reference evidence="18 21" key="5">
    <citation type="submission" date="2018-06" db="EMBL/GenBank/DDBJ databases">
        <authorList>
            <consortium name="Pathogen Informatics"/>
            <person name="Doyle S."/>
        </authorList>
    </citation>
    <scope>NUCLEOTIDE SEQUENCE [LARGE SCALE GENOMIC DNA]</scope>
    <source>
        <strain evidence="18 21">NCTC13773</strain>
    </source>
</reference>
<evidence type="ECO:0000256" key="5">
    <source>
        <dbReference type="ARBA" id="ARBA00022729"/>
    </source>
</evidence>
<accession>A0A060RL27</accession>
<keyword evidence="5 12" id="KW-0732">Signal</keyword>
<evidence type="ECO:0000256" key="3">
    <source>
        <dbReference type="ARBA" id="ARBA00022475"/>
    </source>
</evidence>
<evidence type="ECO:0000256" key="6">
    <source>
        <dbReference type="ARBA" id="ARBA00022927"/>
    </source>
</evidence>
<evidence type="ECO:0000313" key="21">
    <source>
        <dbReference type="Proteomes" id="UP000249013"/>
    </source>
</evidence>
<reference evidence="20" key="4">
    <citation type="submission" date="2016-10" db="EMBL/GenBank/DDBJ databases">
        <authorList>
            <person name="Varghese N."/>
            <person name="Submissions S."/>
        </authorList>
    </citation>
    <scope>NUCLEOTIDE SEQUENCE [LARGE SCALE GENOMIC DNA]</scope>
    <source>
        <strain evidence="20">LMG 15572</strain>
    </source>
</reference>
<keyword evidence="7 12" id="KW-1133">Transmembrane helix</keyword>
<evidence type="ECO:0000256" key="10">
    <source>
        <dbReference type="ARBA" id="ARBA00023186"/>
    </source>
</evidence>
<evidence type="ECO:0000313" key="20">
    <source>
        <dbReference type="Proteomes" id="UP000183629"/>
    </source>
</evidence>
<dbReference type="Proteomes" id="UP000027584">
    <property type="component" value="Unassembled WGS sequence"/>
</dbReference>
<evidence type="ECO:0000313" key="16">
    <source>
        <dbReference type="EMBL" id="QIX73295.1"/>
    </source>
</evidence>
<dbReference type="EMBL" id="CCBC010000185">
    <property type="protein sequence ID" value="CDO18408.1"/>
    <property type="molecule type" value="Genomic_DNA"/>
</dbReference>
<dbReference type="GO" id="GO:0005886">
    <property type="term" value="C:plasma membrane"/>
    <property type="evidence" value="ECO:0007669"/>
    <property type="project" value="UniProtKB-SubCell"/>
</dbReference>
<keyword evidence="9" id="KW-0564">Palmitate</keyword>
<reference evidence="15 19" key="2">
    <citation type="submission" date="2014-05" db="EMBL/GenBank/DDBJ databases">
        <title>Genome sequence of Streptococcus gallolyticus.</title>
        <authorList>
            <person name="Del Campo R."/>
        </authorList>
    </citation>
    <scope>NUCLEOTIDE SEQUENCE [LARGE SCALE GENOMIC DNA]</scope>
    <source>
        <strain evidence="15 19">LMG17956</strain>
    </source>
</reference>
<keyword evidence="20" id="KW-1185">Reference proteome</keyword>
<feature type="signal peptide" evidence="13">
    <location>
        <begin position="1"/>
        <end position="19"/>
    </location>
</feature>
<evidence type="ECO:0000313" key="22">
    <source>
        <dbReference type="Proteomes" id="UP000503130"/>
    </source>
</evidence>
<feature type="transmembrane region" description="Helical" evidence="12">
    <location>
        <begin position="217"/>
        <end position="235"/>
    </location>
</feature>
<evidence type="ECO:0000259" key="14">
    <source>
        <dbReference type="Pfam" id="PF02096"/>
    </source>
</evidence>
<organism evidence="15 19">
    <name type="scientific">Streptococcus gallolyticus</name>
    <dbReference type="NCBI Taxonomy" id="315405"/>
    <lineage>
        <taxon>Bacteria</taxon>
        <taxon>Bacillati</taxon>
        <taxon>Bacillota</taxon>
        <taxon>Bacilli</taxon>
        <taxon>Lactobacillales</taxon>
        <taxon>Streptococcaceae</taxon>
        <taxon>Streptococcus</taxon>
    </lineage>
</organism>
<dbReference type="PRINTS" id="PR00701">
    <property type="entry name" value="60KDINNERMP"/>
</dbReference>